<name>A0A9P8JAV3_AURME</name>
<evidence type="ECO:0000313" key="1">
    <source>
        <dbReference type="EMBL" id="KAG9693850.1"/>
    </source>
</evidence>
<dbReference type="AlphaFoldDB" id="A0A9P8JAV3"/>
<accession>A0A9P8JAV3</accession>
<gene>
    <name evidence="1" type="ORF">KCU76_g5689</name>
</gene>
<comment type="caution">
    <text evidence="1">The sequence shown here is derived from an EMBL/GenBank/DDBJ whole genome shotgun (WGS) entry which is preliminary data.</text>
</comment>
<dbReference type="EMBL" id="JAHFXF010000180">
    <property type="protein sequence ID" value="KAG9693850.1"/>
    <property type="molecule type" value="Genomic_DNA"/>
</dbReference>
<organism evidence="1 2">
    <name type="scientific">Aureobasidium melanogenum</name>
    <name type="common">Aureobasidium pullulans var. melanogenum</name>
    <dbReference type="NCBI Taxonomy" id="46634"/>
    <lineage>
        <taxon>Eukaryota</taxon>
        <taxon>Fungi</taxon>
        <taxon>Dikarya</taxon>
        <taxon>Ascomycota</taxon>
        <taxon>Pezizomycotina</taxon>
        <taxon>Dothideomycetes</taxon>
        <taxon>Dothideomycetidae</taxon>
        <taxon>Dothideales</taxon>
        <taxon>Saccotheciaceae</taxon>
        <taxon>Aureobasidium</taxon>
    </lineage>
</organism>
<reference evidence="1" key="1">
    <citation type="journal article" date="2021" name="J Fungi (Basel)">
        <title>Virulence traits and population genomics of the black yeast Aureobasidium melanogenum.</title>
        <authorList>
            <person name="Cernosa A."/>
            <person name="Sun X."/>
            <person name="Gostincar C."/>
            <person name="Fang C."/>
            <person name="Gunde-Cimerman N."/>
            <person name="Song Z."/>
        </authorList>
    </citation>
    <scope>NUCLEOTIDE SEQUENCE</scope>
    <source>
        <strain evidence="1">EXF-9911</strain>
    </source>
</reference>
<protein>
    <submittedName>
        <fullName evidence="1">Uncharacterized protein</fullName>
    </submittedName>
</protein>
<reference evidence="1" key="2">
    <citation type="submission" date="2021-08" db="EMBL/GenBank/DDBJ databases">
        <authorList>
            <person name="Gostincar C."/>
            <person name="Sun X."/>
            <person name="Song Z."/>
            <person name="Gunde-Cimerman N."/>
        </authorList>
    </citation>
    <scope>NUCLEOTIDE SEQUENCE</scope>
    <source>
        <strain evidence="1">EXF-9911</strain>
    </source>
</reference>
<feature type="non-terminal residue" evidence="1">
    <location>
        <position position="102"/>
    </location>
</feature>
<proteinExistence type="predicted"/>
<sequence>MDTAASTRPLKTSVGLNKRLALSPPEKLGLSSSPECGEKFVQRLPVLLIATWFLHLEFDDLIPLLSPVSPVCPVKLFSIVISEIIPAVFTKRAIALDIHSAA</sequence>
<evidence type="ECO:0000313" key="2">
    <source>
        <dbReference type="Proteomes" id="UP000779574"/>
    </source>
</evidence>
<dbReference type="Proteomes" id="UP000779574">
    <property type="component" value="Unassembled WGS sequence"/>
</dbReference>